<dbReference type="GO" id="GO:0031125">
    <property type="term" value="P:rRNA 3'-end processing"/>
    <property type="evidence" value="ECO:0007669"/>
    <property type="project" value="TreeGrafter"/>
</dbReference>
<name>A0A7L7KPH8_9MOLU</name>
<organism evidence="3 4">
    <name type="scientific">Candidatus Xianfuyuplasma coldseepsis</name>
    <dbReference type="NCBI Taxonomy" id="2782163"/>
    <lineage>
        <taxon>Bacteria</taxon>
        <taxon>Bacillati</taxon>
        <taxon>Mycoplasmatota</taxon>
        <taxon>Mollicutes</taxon>
        <taxon>Candidatus Izemoplasmatales</taxon>
        <taxon>Candidatus Izemoplasmataceae</taxon>
        <taxon>Candidatus Xianfuyuplasma</taxon>
    </lineage>
</organism>
<evidence type="ECO:0000259" key="2">
    <source>
        <dbReference type="Pfam" id="PF01966"/>
    </source>
</evidence>
<keyword evidence="4" id="KW-1185">Reference proteome</keyword>
<proteinExistence type="predicted"/>
<sequence length="302" mass="35090">MELTTFYAKIETINTTTYDTNTIRVTAEDKEGYTLRIHENEEVVAGAIYFFESEPVVFKEKEQLEVQNFTHIDQMDIPFKRRQELMETFYEYAPVDTEDIKTTIEEYLDSISNDTIKVLVDTMYQKFKQSFYLYPAATKFHHAYIGGLSYHTATMMKLTDGFLAVYPFLNKDLLIGGILLHDICKVEELSNYAGPEYTKEGRLIGHITMAVKELEVIAEQLGKRHTEELLLLQHMILSHHYYGNYGSPKKTNIPEALILHFIDNIDSKMTVLQETLDQTEEGEFTSPIPVLDREKYYKSKLK</sequence>
<dbReference type="Proteomes" id="UP000514720">
    <property type="component" value="Chromosome"/>
</dbReference>
<dbReference type="AlphaFoldDB" id="A0A7L7KPH8"/>
<accession>A0A7L7KPH8</accession>
<dbReference type="InterPro" id="IPR050798">
    <property type="entry name" value="YhaM_exoribonuc/phosphodiest"/>
</dbReference>
<protein>
    <submittedName>
        <fullName evidence="3">HD domain-containing protein</fullName>
    </submittedName>
</protein>
<keyword evidence="1" id="KW-0378">Hydrolase</keyword>
<dbReference type="Gene3D" id="1.10.3210.10">
    <property type="entry name" value="Hypothetical protein af1432"/>
    <property type="match status" value="1"/>
</dbReference>
<dbReference type="Pfam" id="PF01966">
    <property type="entry name" value="HD"/>
    <property type="match status" value="1"/>
</dbReference>
<evidence type="ECO:0000313" key="3">
    <source>
        <dbReference type="EMBL" id="QMS84455.1"/>
    </source>
</evidence>
<dbReference type="PANTHER" id="PTHR37294">
    <property type="entry name" value="3'-5' EXORIBONUCLEASE YHAM"/>
    <property type="match status" value="1"/>
</dbReference>
<dbReference type="KEGG" id="xcl:G4Z02_01410"/>
<evidence type="ECO:0000256" key="1">
    <source>
        <dbReference type="ARBA" id="ARBA00022801"/>
    </source>
</evidence>
<evidence type="ECO:0000313" key="4">
    <source>
        <dbReference type="Proteomes" id="UP000514720"/>
    </source>
</evidence>
<gene>
    <name evidence="3" type="ORF">G4Z02_01410</name>
</gene>
<dbReference type="InterPro" id="IPR006674">
    <property type="entry name" value="HD_domain"/>
</dbReference>
<reference evidence="3 4" key="1">
    <citation type="submission" date="2020-02" db="EMBL/GenBank/DDBJ databases">
        <authorList>
            <person name="Zheng R.K."/>
            <person name="Sun C.M."/>
        </authorList>
    </citation>
    <scope>NUCLEOTIDE SEQUENCE [LARGE SCALE GENOMIC DNA]</scope>
    <source>
        <strain evidence="4">zrk13</strain>
    </source>
</reference>
<dbReference type="PANTHER" id="PTHR37294:SF1">
    <property type="entry name" value="3'-5' EXORIBONUCLEASE YHAM"/>
    <property type="match status" value="1"/>
</dbReference>
<dbReference type="RefSeq" id="WP_258878068.1">
    <property type="nucleotide sequence ID" value="NZ_CP048914.1"/>
</dbReference>
<feature type="domain" description="HD" evidence="2">
    <location>
        <begin position="150"/>
        <end position="266"/>
    </location>
</feature>
<dbReference type="EMBL" id="CP048914">
    <property type="protein sequence ID" value="QMS84455.1"/>
    <property type="molecule type" value="Genomic_DNA"/>
</dbReference>
<dbReference type="SUPFAM" id="SSF109604">
    <property type="entry name" value="HD-domain/PDEase-like"/>
    <property type="match status" value="1"/>
</dbReference>
<dbReference type="GO" id="GO:0016787">
    <property type="term" value="F:hydrolase activity"/>
    <property type="evidence" value="ECO:0007669"/>
    <property type="project" value="UniProtKB-KW"/>
</dbReference>